<organism evidence="3 4">
    <name type="scientific">Ditylenchus destructor</name>
    <dbReference type="NCBI Taxonomy" id="166010"/>
    <lineage>
        <taxon>Eukaryota</taxon>
        <taxon>Metazoa</taxon>
        <taxon>Ecdysozoa</taxon>
        <taxon>Nematoda</taxon>
        <taxon>Chromadorea</taxon>
        <taxon>Rhabditida</taxon>
        <taxon>Tylenchina</taxon>
        <taxon>Tylenchomorpha</taxon>
        <taxon>Sphaerularioidea</taxon>
        <taxon>Anguinidae</taxon>
        <taxon>Anguininae</taxon>
        <taxon>Ditylenchus</taxon>
    </lineage>
</organism>
<evidence type="ECO:0000259" key="2">
    <source>
        <dbReference type="PROSITE" id="PS50102"/>
    </source>
</evidence>
<sequence length="159" mass="18587">MEGMWNNFHALNVGMSDEIYSRKVFIGGLPIDITDAEIHNTFARFGRLFVDWPRRSDASNRDRRAKNVTGYVFLIYENELSVQQLVGQCYCDSDRYYILISSPTMREKPVQVRPWRLTDTDYMPRPSLPLEPRRTVFIGGVPRPTKASNYLIFSCFIMY</sequence>
<dbReference type="GO" id="GO:0043022">
    <property type="term" value="F:ribosome binding"/>
    <property type="evidence" value="ECO:0007669"/>
    <property type="project" value="TreeGrafter"/>
</dbReference>
<keyword evidence="1" id="KW-0694">RNA-binding</keyword>
<dbReference type="GO" id="GO:0045202">
    <property type="term" value="C:synapse"/>
    <property type="evidence" value="ECO:0007669"/>
    <property type="project" value="TreeGrafter"/>
</dbReference>
<dbReference type="GO" id="GO:0005634">
    <property type="term" value="C:nucleus"/>
    <property type="evidence" value="ECO:0007669"/>
    <property type="project" value="TreeGrafter"/>
</dbReference>
<evidence type="ECO:0000313" key="3">
    <source>
        <dbReference type="EMBL" id="KAI1711936.1"/>
    </source>
</evidence>
<dbReference type="GO" id="GO:2000766">
    <property type="term" value="P:negative regulation of cytoplasmic translation"/>
    <property type="evidence" value="ECO:0007669"/>
    <property type="project" value="TreeGrafter"/>
</dbReference>
<dbReference type="GO" id="GO:0005737">
    <property type="term" value="C:cytoplasm"/>
    <property type="evidence" value="ECO:0007669"/>
    <property type="project" value="TreeGrafter"/>
</dbReference>
<dbReference type="InterPro" id="IPR012677">
    <property type="entry name" value="Nucleotide-bd_a/b_plait_sf"/>
</dbReference>
<feature type="domain" description="RRM" evidence="2">
    <location>
        <begin position="22"/>
        <end position="117"/>
    </location>
</feature>
<dbReference type="InterPro" id="IPR000504">
    <property type="entry name" value="RRM_dom"/>
</dbReference>
<dbReference type="GO" id="GO:0003730">
    <property type="term" value="F:mRNA 3'-UTR binding"/>
    <property type="evidence" value="ECO:0007669"/>
    <property type="project" value="InterPro"/>
</dbReference>
<dbReference type="EMBL" id="JAKKPZ010000020">
    <property type="protein sequence ID" value="KAI1711936.1"/>
    <property type="molecule type" value="Genomic_DNA"/>
</dbReference>
<evidence type="ECO:0000256" key="1">
    <source>
        <dbReference type="PROSITE-ProRule" id="PRU00176"/>
    </source>
</evidence>
<dbReference type="AlphaFoldDB" id="A0AAD4N3Q6"/>
<name>A0AAD4N3Q6_9BILA</name>
<proteinExistence type="predicted"/>
<keyword evidence="4" id="KW-1185">Reference proteome</keyword>
<comment type="caution">
    <text evidence="3">The sequence shown here is derived from an EMBL/GenBank/DDBJ whole genome shotgun (WGS) entry which is preliminary data.</text>
</comment>
<dbReference type="Pfam" id="PF16367">
    <property type="entry name" value="RRM_7"/>
    <property type="match status" value="1"/>
</dbReference>
<dbReference type="Proteomes" id="UP001201812">
    <property type="component" value="Unassembled WGS sequence"/>
</dbReference>
<dbReference type="CDD" id="cd12724">
    <property type="entry name" value="RRM1_CPEB2_like"/>
    <property type="match status" value="1"/>
</dbReference>
<protein>
    <submittedName>
        <fullName evidence="3">RNA recognition motif domain-containing protein</fullName>
    </submittedName>
</protein>
<dbReference type="GO" id="GO:0000900">
    <property type="term" value="F:mRNA regulatory element binding translation repressor activity"/>
    <property type="evidence" value="ECO:0007669"/>
    <property type="project" value="TreeGrafter"/>
</dbReference>
<dbReference type="GO" id="GO:0008135">
    <property type="term" value="F:translation factor activity, RNA binding"/>
    <property type="evidence" value="ECO:0007669"/>
    <property type="project" value="TreeGrafter"/>
</dbReference>
<dbReference type="SUPFAM" id="SSF54928">
    <property type="entry name" value="RNA-binding domain, RBD"/>
    <property type="match status" value="1"/>
</dbReference>
<reference evidence="3" key="1">
    <citation type="submission" date="2022-01" db="EMBL/GenBank/DDBJ databases">
        <title>Genome Sequence Resource for Two Populations of Ditylenchus destructor, the Migratory Endoparasitic Phytonematode.</title>
        <authorList>
            <person name="Zhang H."/>
            <person name="Lin R."/>
            <person name="Xie B."/>
        </authorList>
    </citation>
    <scope>NUCLEOTIDE SEQUENCE</scope>
    <source>
        <strain evidence="3">BazhouSP</strain>
    </source>
</reference>
<dbReference type="Gene3D" id="3.30.70.330">
    <property type="match status" value="1"/>
</dbReference>
<accession>A0AAD4N3Q6</accession>
<evidence type="ECO:0000313" key="4">
    <source>
        <dbReference type="Proteomes" id="UP001201812"/>
    </source>
</evidence>
<dbReference type="InterPro" id="IPR035979">
    <property type="entry name" value="RBD_domain_sf"/>
</dbReference>
<gene>
    <name evidence="3" type="ORF">DdX_09897</name>
</gene>
<dbReference type="GO" id="GO:0043005">
    <property type="term" value="C:neuron projection"/>
    <property type="evidence" value="ECO:0007669"/>
    <property type="project" value="TreeGrafter"/>
</dbReference>
<dbReference type="PANTHER" id="PTHR12566">
    <property type="entry name" value="CYTOPLASMIC POLYADENYLATION ELEMENT BINDING PROTEIN CPEB"/>
    <property type="match status" value="1"/>
</dbReference>
<dbReference type="PROSITE" id="PS50102">
    <property type="entry name" value="RRM"/>
    <property type="match status" value="1"/>
</dbReference>
<dbReference type="PANTHER" id="PTHR12566:SF17">
    <property type="entry name" value="CYTOPLASMIC POLYADENYLATION ELEMENT-BINDING PROTEIN 1"/>
    <property type="match status" value="1"/>
</dbReference>
<dbReference type="InterPro" id="IPR034819">
    <property type="entry name" value="CPEB"/>
</dbReference>